<evidence type="ECO:0000313" key="3">
    <source>
        <dbReference type="Proteomes" id="UP001241110"/>
    </source>
</evidence>
<dbReference type="AlphaFoldDB" id="A0AAE3QLB4"/>
<evidence type="ECO:0008006" key="4">
    <source>
        <dbReference type="Google" id="ProtNLM"/>
    </source>
</evidence>
<organism evidence="2 3">
    <name type="scientific">Xanthocytophaga flava</name>
    <dbReference type="NCBI Taxonomy" id="3048013"/>
    <lineage>
        <taxon>Bacteria</taxon>
        <taxon>Pseudomonadati</taxon>
        <taxon>Bacteroidota</taxon>
        <taxon>Cytophagia</taxon>
        <taxon>Cytophagales</taxon>
        <taxon>Rhodocytophagaceae</taxon>
        <taxon>Xanthocytophaga</taxon>
    </lineage>
</organism>
<keyword evidence="1" id="KW-1133">Transmembrane helix</keyword>
<feature type="transmembrane region" description="Helical" evidence="1">
    <location>
        <begin position="46"/>
        <end position="65"/>
    </location>
</feature>
<feature type="transmembrane region" description="Helical" evidence="1">
    <location>
        <begin position="120"/>
        <end position="140"/>
    </location>
</feature>
<dbReference type="EMBL" id="JASJOS010000001">
    <property type="protein sequence ID" value="MDJ1479200.1"/>
    <property type="molecule type" value="Genomic_DNA"/>
</dbReference>
<evidence type="ECO:0000313" key="2">
    <source>
        <dbReference type="EMBL" id="MDJ1479200.1"/>
    </source>
</evidence>
<reference evidence="2" key="1">
    <citation type="submission" date="2023-05" db="EMBL/GenBank/DDBJ databases">
        <authorList>
            <person name="Zhang X."/>
        </authorList>
    </citation>
    <scope>NUCLEOTIDE SEQUENCE</scope>
    <source>
        <strain evidence="2">YF14B1</strain>
    </source>
</reference>
<dbReference type="Proteomes" id="UP001241110">
    <property type="component" value="Unassembled WGS sequence"/>
</dbReference>
<protein>
    <recommendedName>
        <fullName evidence="4">Cytochrome B</fullName>
    </recommendedName>
</protein>
<keyword evidence="1" id="KW-0472">Membrane</keyword>
<evidence type="ECO:0000256" key="1">
    <source>
        <dbReference type="SAM" id="Phobius"/>
    </source>
</evidence>
<feature type="transmembrane region" description="Helical" evidence="1">
    <location>
        <begin position="85"/>
        <end position="108"/>
    </location>
</feature>
<accession>A0AAE3QLB4</accession>
<gene>
    <name evidence="2" type="ORF">QNI16_01815</name>
</gene>
<feature type="transmembrane region" description="Helical" evidence="1">
    <location>
        <begin position="6"/>
        <end position="25"/>
    </location>
</feature>
<proteinExistence type="predicted"/>
<dbReference type="RefSeq" id="WP_313975185.1">
    <property type="nucleotide sequence ID" value="NZ_JASJOS010000001.1"/>
</dbReference>
<name>A0AAE3QLB4_9BACT</name>
<keyword evidence="1" id="KW-0812">Transmembrane</keyword>
<sequence>MYPFLLFFHSVFRWLVLLSLLYSIFRVFTGLRSARPFSGVDNATRHWTATIAHIQLMVGFILYFVSPLVQAFRAGGGMHSMELAFFGMVHIACMLVAVIVITIGSALSKRRQTDKEKFQTMLFWFLAGLFIIFIAIPWPFSPFAHRPYFRSF</sequence>
<comment type="caution">
    <text evidence="2">The sequence shown here is derived from an EMBL/GenBank/DDBJ whole genome shotgun (WGS) entry which is preliminary data.</text>
</comment>